<feature type="transmembrane region" description="Helical" evidence="7">
    <location>
        <begin position="142"/>
        <end position="165"/>
    </location>
</feature>
<dbReference type="NCBIfam" id="TIGR00797">
    <property type="entry name" value="matE"/>
    <property type="match status" value="1"/>
</dbReference>
<dbReference type="GO" id="GO:0016020">
    <property type="term" value="C:membrane"/>
    <property type="evidence" value="ECO:0007669"/>
    <property type="project" value="UniProtKB-SubCell"/>
</dbReference>
<evidence type="ECO:0000256" key="5">
    <source>
        <dbReference type="ARBA" id="ARBA00022989"/>
    </source>
</evidence>
<dbReference type="InterPro" id="IPR002528">
    <property type="entry name" value="MATE_fam"/>
</dbReference>
<evidence type="ECO:0000313" key="11">
    <source>
        <dbReference type="RefSeq" id="XP_031372434.1"/>
    </source>
</evidence>
<dbReference type="RefSeq" id="XP_031372434.1">
    <property type="nucleotide sequence ID" value="XM_031516574.1"/>
</dbReference>
<dbReference type="AlphaFoldDB" id="A0A218XE35"/>
<dbReference type="InterPro" id="IPR045069">
    <property type="entry name" value="MATE_euk"/>
</dbReference>
<dbReference type="GO" id="GO:1990961">
    <property type="term" value="P:xenobiotic detoxification by transmembrane export across the plasma membrane"/>
    <property type="evidence" value="ECO:0007669"/>
    <property type="project" value="InterPro"/>
</dbReference>
<evidence type="ECO:0000256" key="7">
    <source>
        <dbReference type="RuleBase" id="RU004914"/>
    </source>
</evidence>
<gene>
    <name evidence="11" type="primary">LOC116187683</name>
    <name evidence="8" type="ORF">CDL15_Pgr005400</name>
</gene>
<evidence type="ECO:0000256" key="2">
    <source>
        <dbReference type="ARBA" id="ARBA00010199"/>
    </source>
</evidence>
<evidence type="ECO:0000256" key="6">
    <source>
        <dbReference type="ARBA" id="ARBA00023136"/>
    </source>
</evidence>
<evidence type="ECO:0000256" key="3">
    <source>
        <dbReference type="ARBA" id="ARBA00022448"/>
    </source>
</evidence>
<dbReference type="GO" id="GO:0042910">
    <property type="term" value="F:xenobiotic transmembrane transporter activity"/>
    <property type="evidence" value="ECO:0007669"/>
    <property type="project" value="InterPro"/>
</dbReference>
<reference evidence="9" key="1">
    <citation type="journal article" date="2017" name="Plant J.">
        <title>The pomegranate (Punica granatum L.) genome and the genomics of punicalagin biosynthesis.</title>
        <authorList>
            <person name="Qin G."/>
            <person name="Xu C."/>
            <person name="Ming R."/>
            <person name="Tang H."/>
            <person name="Guyot R."/>
            <person name="Kramer E.M."/>
            <person name="Hu Y."/>
            <person name="Yi X."/>
            <person name="Qi Y."/>
            <person name="Xu X."/>
            <person name="Gao Z."/>
            <person name="Pan H."/>
            <person name="Jian J."/>
            <person name="Tian Y."/>
            <person name="Yue Z."/>
            <person name="Xu Y."/>
        </authorList>
    </citation>
    <scope>NUCLEOTIDE SEQUENCE [LARGE SCALE GENOMIC DNA]</scope>
    <source>
        <strain evidence="9">cv. Dabenzi</strain>
    </source>
</reference>
<feature type="transmembrane region" description="Helical" evidence="7">
    <location>
        <begin position="279"/>
        <end position="301"/>
    </location>
</feature>
<accession>A0A218XE35</accession>
<reference evidence="8" key="2">
    <citation type="submission" date="2017-06" db="EMBL/GenBank/DDBJ databases">
        <title>The pomegranate genome and the genomics of punicalagin biosynthesis.</title>
        <authorList>
            <person name="Xu C."/>
        </authorList>
    </citation>
    <scope>NUCLEOTIDE SEQUENCE [LARGE SCALE GENOMIC DNA]</scope>
    <source>
        <tissue evidence="8">Fresh leaf</tissue>
    </source>
</reference>
<evidence type="ECO:0000256" key="4">
    <source>
        <dbReference type="ARBA" id="ARBA00022692"/>
    </source>
</evidence>
<comment type="subcellular location">
    <subcellularLocation>
        <location evidence="1">Membrane</location>
        <topology evidence="1">Multi-pass membrane protein</topology>
    </subcellularLocation>
</comment>
<dbReference type="GO" id="GO:0015297">
    <property type="term" value="F:antiporter activity"/>
    <property type="evidence" value="ECO:0007669"/>
    <property type="project" value="InterPro"/>
</dbReference>
<comment type="similarity">
    <text evidence="2 7">Belongs to the multi antimicrobial extrusion (MATE) (TC 2.A.66.1) family.</text>
</comment>
<evidence type="ECO:0000313" key="8">
    <source>
        <dbReference type="EMBL" id="OWM83000.1"/>
    </source>
</evidence>
<feature type="transmembrane region" description="Helical" evidence="7">
    <location>
        <begin position="445"/>
        <end position="463"/>
    </location>
</feature>
<dbReference type="Proteomes" id="UP000197138">
    <property type="component" value="Unassembled WGS sequence"/>
</dbReference>
<feature type="transmembrane region" description="Helical" evidence="7">
    <location>
        <begin position="322"/>
        <end position="341"/>
    </location>
</feature>
<dbReference type="OrthoDB" id="2126698at2759"/>
<dbReference type="GeneID" id="116187683"/>
<keyword evidence="10" id="KW-1185">Reference proteome</keyword>
<protein>
    <recommendedName>
        <fullName evidence="7">Protein DETOXIFICATION</fullName>
    </recommendedName>
    <alternativeName>
        <fullName evidence="7">Multidrug and toxic compound extrusion protein</fullName>
    </alternativeName>
</protein>
<feature type="transmembrane region" description="Helical" evidence="7">
    <location>
        <begin position="475"/>
        <end position="499"/>
    </location>
</feature>
<reference evidence="11" key="4">
    <citation type="submission" date="2025-04" db="UniProtKB">
        <authorList>
            <consortium name="RefSeq"/>
        </authorList>
    </citation>
    <scope>IDENTIFICATION</scope>
    <source>
        <tissue evidence="11">Leaf</tissue>
    </source>
</reference>
<evidence type="ECO:0000313" key="9">
    <source>
        <dbReference type="Proteomes" id="UP000197138"/>
    </source>
</evidence>
<feature type="transmembrane region" description="Helical" evidence="7">
    <location>
        <begin position="223"/>
        <end position="241"/>
    </location>
</feature>
<keyword evidence="5 7" id="KW-1133">Transmembrane helix</keyword>
<feature type="transmembrane region" description="Helical" evidence="7">
    <location>
        <begin position="185"/>
        <end position="203"/>
    </location>
</feature>
<keyword evidence="3" id="KW-0813">Transport</keyword>
<feature type="transmembrane region" description="Helical" evidence="7">
    <location>
        <begin position="505"/>
        <end position="526"/>
    </location>
</feature>
<evidence type="ECO:0000313" key="10">
    <source>
        <dbReference type="Proteomes" id="UP000515151"/>
    </source>
</evidence>
<sequence>MDSVSISWTAEEEDKKEGNPSNLYIYIDMSLRPVLICLPLPQTMSSIMESDEQKGSSLHSPLIQHQEDDDALRALGSNGKAETGKGVCCLLVGRGEVFEEIKKQLWLAGPLISVSLLLYCLQMISVMFVGHLGELPLSGASMATSFASVTGFSLLTGMASALDTFCGQSYGAKQYHMLGVHTQRAMAILLLVSVPLAVIWANTEPILVAVGQETEIAQVAGTYARFMIPSLFAYGLLQCLVKFLQTQSIVFPMMISSGVVTLLHILICWALVFKSGLGFRGAAVANSISYWLNVLLMAIYVKFSPSCSKTWTGFSKEALHNVLTFIRLAIPSAVMVCLEMWSFEMMVLLSGLLPNPTLETSVLSISLNTAATVWMIPFGLSGAVSTRVSNELGEGKPQAAILAVRVVLGMAVTEGILLGTILILIRNVWGYAYSSEEEVVKYVAVMMPILAVSNFLDGLQCVLSGTARGCGWQKIGAYVNLGSYYIVGIPSAVLLAFVLHVGGKGLWLGIICALIVQVLSLLLITIRTNWDQQAEKAIERVYESVVPVEGVA</sequence>
<dbReference type="Proteomes" id="UP000515151">
    <property type="component" value="Chromosome 8"/>
</dbReference>
<proteinExistence type="inferred from homology"/>
<dbReference type="CDD" id="cd13132">
    <property type="entry name" value="MATE_eukaryotic"/>
    <property type="match status" value="1"/>
</dbReference>
<name>A0A218XE35_PUNGR</name>
<feature type="transmembrane region" description="Helical" evidence="7">
    <location>
        <begin position="402"/>
        <end position="425"/>
    </location>
</feature>
<feature type="transmembrane region" description="Helical" evidence="7">
    <location>
        <begin position="361"/>
        <end position="381"/>
    </location>
</feature>
<keyword evidence="6 7" id="KW-0472">Membrane</keyword>
<keyword evidence="4 7" id="KW-0812">Transmembrane</keyword>
<feature type="transmembrane region" description="Helical" evidence="7">
    <location>
        <begin position="253"/>
        <end position="273"/>
    </location>
</feature>
<reference evidence="10" key="3">
    <citation type="journal article" date="2020" name="Plant Biotechnol. J.">
        <title>The pomegranate (Punica granatum L.) draft genome dissects genetic divergence between soft- and hard-seeded cultivars.</title>
        <authorList>
            <person name="Luo X."/>
            <person name="Li H."/>
            <person name="Wu Z."/>
            <person name="Yao W."/>
            <person name="Zhao P."/>
            <person name="Cao D."/>
            <person name="Yu H."/>
            <person name="Li K."/>
            <person name="Poudel K."/>
            <person name="Zhao D."/>
            <person name="Zhang F."/>
            <person name="Xia X."/>
            <person name="Chen L."/>
            <person name="Wang Q."/>
            <person name="Jing D."/>
            <person name="Cao S."/>
        </authorList>
    </citation>
    <scope>NUCLEOTIDE SEQUENCE [LARGE SCALE GENOMIC DNA]</scope>
</reference>
<evidence type="ECO:0000256" key="1">
    <source>
        <dbReference type="ARBA" id="ARBA00004141"/>
    </source>
</evidence>
<feature type="transmembrane region" description="Helical" evidence="7">
    <location>
        <begin position="105"/>
        <end position="130"/>
    </location>
</feature>
<dbReference type="PANTHER" id="PTHR11206">
    <property type="entry name" value="MULTIDRUG RESISTANCE PROTEIN"/>
    <property type="match status" value="1"/>
</dbReference>
<dbReference type="EMBL" id="MTKT01001941">
    <property type="protein sequence ID" value="OWM83000.1"/>
    <property type="molecule type" value="Genomic_DNA"/>
</dbReference>
<organism evidence="8 9">
    <name type="scientific">Punica granatum</name>
    <name type="common">Pomegranate</name>
    <dbReference type="NCBI Taxonomy" id="22663"/>
    <lineage>
        <taxon>Eukaryota</taxon>
        <taxon>Viridiplantae</taxon>
        <taxon>Streptophyta</taxon>
        <taxon>Embryophyta</taxon>
        <taxon>Tracheophyta</taxon>
        <taxon>Spermatophyta</taxon>
        <taxon>Magnoliopsida</taxon>
        <taxon>eudicotyledons</taxon>
        <taxon>Gunneridae</taxon>
        <taxon>Pentapetalae</taxon>
        <taxon>rosids</taxon>
        <taxon>malvids</taxon>
        <taxon>Myrtales</taxon>
        <taxon>Lythraceae</taxon>
        <taxon>Punica</taxon>
    </lineage>
</organism>
<dbReference type="Pfam" id="PF01554">
    <property type="entry name" value="MatE"/>
    <property type="match status" value="2"/>
</dbReference>